<reference evidence="5" key="1">
    <citation type="journal article" date="2014" name="Int. J. Syst. Evol. Microbiol.">
        <title>Complete genome sequence of Corynebacterium casei LMG S-19264T (=DSM 44701T), isolated from a smear-ripened cheese.</title>
        <authorList>
            <consortium name="US DOE Joint Genome Institute (JGI-PGF)"/>
            <person name="Walter F."/>
            <person name="Albersmeier A."/>
            <person name="Kalinowski J."/>
            <person name="Ruckert C."/>
        </authorList>
    </citation>
    <scope>NUCLEOTIDE SEQUENCE</scope>
    <source>
        <strain evidence="5">CGMCC 4.7679</strain>
    </source>
</reference>
<evidence type="ECO:0000313" key="6">
    <source>
        <dbReference type="Proteomes" id="UP000658656"/>
    </source>
</evidence>
<keyword evidence="6" id="KW-1185">Reference proteome</keyword>
<evidence type="ECO:0000259" key="4">
    <source>
        <dbReference type="Pfam" id="PF00892"/>
    </source>
</evidence>
<feature type="transmembrane region" description="Helical" evidence="3">
    <location>
        <begin position="179"/>
        <end position="201"/>
    </location>
</feature>
<feature type="transmembrane region" description="Helical" evidence="3">
    <location>
        <begin position="33"/>
        <end position="50"/>
    </location>
</feature>
<dbReference type="EMBL" id="BNAV01000001">
    <property type="protein sequence ID" value="GHF40777.1"/>
    <property type="molecule type" value="Genomic_DNA"/>
</dbReference>
<dbReference type="AlphaFoldDB" id="A0A8H9IUL4"/>
<dbReference type="InterPro" id="IPR000620">
    <property type="entry name" value="EamA_dom"/>
</dbReference>
<feature type="region of interest" description="Disordered" evidence="2">
    <location>
        <begin position="292"/>
        <end position="311"/>
    </location>
</feature>
<comment type="similarity">
    <text evidence="1">Belongs to the EamA transporter family.</text>
</comment>
<dbReference type="SUPFAM" id="SSF103481">
    <property type="entry name" value="Multidrug resistance efflux transporter EmrE"/>
    <property type="match status" value="2"/>
</dbReference>
<feature type="transmembrane region" description="Helical" evidence="3">
    <location>
        <begin position="266"/>
        <end position="284"/>
    </location>
</feature>
<accession>A0A8H9IUL4</accession>
<keyword evidence="3" id="KW-0472">Membrane</keyword>
<dbReference type="OrthoDB" id="5315632at2"/>
<evidence type="ECO:0000256" key="2">
    <source>
        <dbReference type="SAM" id="MobiDB-lite"/>
    </source>
</evidence>
<dbReference type="GO" id="GO:0016020">
    <property type="term" value="C:membrane"/>
    <property type="evidence" value="ECO:0007669"/>
    <property type="project" value="InterPro"/>
</dbReference>
<feature type="transmembrane region" description="Helical" evidence="3">
    <location>
        <begin position="207"/>
        <end position="232"/>
    </location>
</feature>
<protein>
    <recommendedName>
        <fullName evidence="4">EamA domain-containing protein</fullName>
    </recommendedName>
</protein>
<reference evidence="5" key="2">
    <citation type="submission" date="2020-09" db="EMBL/GenBank/DDBJ databases">
        <authorList>
            <person name="Sun Q."/>
            <person name="Zhou Y."/>
        </authorList>
    </citation>
    <scope>NUCLEOTIDE SEQUENCE</scope>
    <source>
        <strain evidence="5">CGMCC 4.7679</strain>
    </source>
</reference>
<evidence type="ECO:0000256" key="3">
    <source>
        <dbReference type="SAM" id="Phobius"/>
    </source>
</evidence>
<feature type="domain" description="EamA" evidence="4">
    <location>
        <begin position="9"/>
        <end position="133"/>
    </location>
</feature>
<dbReference type="PANTHER" id="PTHR22911">
    <property type="entry name" value="ACYL-MALONYL CONDENSING ENZYME-RELATED"/>
    <property type="match status" value="1"/>
</dbReference>
<comment type="caution">
    <text evidence="5">The sequence shown here is derived from an EMBL/GenBank/DDBJ whole genome shotgun (WGS) entry which is preliminary data.</text>
</comment>
<sequence length="311" mass="32014">MDRAVWGMTTAALAVSASAVLIGLSGTSPGTASFWRCLIALPLLLPLALRERRRAGVPSRRAALSAVFAGALFAGDMLLWTQAIFEVGAGLSTVLVNLQVVLVPVLAWAVDREPVTRAFFGCLPVVLFGVVCTAGLLDHTPAGADPLWGTVHALLAALCYTGFLFLLRRGGQGAPPVQPYLLVTASAAVVSLLAGLGWHGVDATPGWAAVGWLALAAGCAQVVGWLLVAVCAPKLSSQLGAVLLLLTPIGSVVLGALVLGEHPGPWQLAGCALILASALTLALGSRAESARAGRDGHRRGGRRATDHELRL</sequence>
<feature type="transmembrane region" description="Helical" evidence="3">
    <location>
        <begin position="87"/>
        <end position="110"/>
    </location>
</feature>
<feature type="transmembrane region" description="Helical" evidence="3">
    <location>
        <begin position="117"/>
        <end position="137"/>
    </location>
</feature>
<name>A0A8H9IUL4_9PSEU</name>
<proteinExistence type="inferred from homology"/>
<evidence type="ECO:0000313" key="5">
    <source>
        <dbReference type="EMBL" id="GHF40777.1"/>
    </source>
</evidence>
<dbReference type="RefSeq" id="WP_145936139.1">
    <property type="nucleotide sequence ID" value="NZ_BNAV01000001.1"/>
</dbReference>
<gene>
    <name evidence="5" type="ORF">GCM10017566_12750</name>
</gene>
<organism evidence="5 6">
    <name type="scientific">Amycolatopsis bartoniae</name>
    <dbReference type="NCBI Taxonomy" id="941986"/>
    <lineage>
        <taxon>Bacteria</taxon>
        <taxon>Bacillati</taxon>
        <taxon>Actinomycetota</taxon>
        <taxon>Actinomycetes</taxon>
        <taxon>Pseudonocardiales</taxon>
        <taxon>Pseudonocardiaceae</taxon>
        <taxon>Amycolatopsis</taxon>
    </lineage>
</organism>
<keyword evidence="3" id="KW-1133">Transmembrane helix</keyword>
<dbReference type="Pfam" id="PF00892">
    <property type="entry name" value="EamA"/>
    <property type="match status" value="2"/>
</dbReference>
<feature type="transmembrane region" description="Helical" evidence="3">
    <location>
        <begin position="149"/>
        <end position="167"/>
    </location>
</feature>
<dbReference type="InterPro" id="IPR037185">
    <property type="entry name" value="EmrE-like"/>
</dbReference>
<feature type="transmembrane region" description="Helical" evidence="3">
    <location>
        <begin position="239"/>
        <end position="260"/>
    </location>
</feature>
<feature type="transmembrane region" description="Helical" evidence="3">
    <location>
        <begin position="62"/>
        <end position="81"/>
    </location>
</feature>
<dbReference type="Proteomes" id="UP000658656">
    <property type="component" value="Unassembled WGS sequence"/>
</dbReference>
<evidence type="ECO:0000256" key="1">
    <source>
        <dbReference type="ARBA" id="ARBA00007362"/>
    </source>
</evidence>
<feature type="domain" description="EamA" evidence="4">
    <location>
        <begin position="148"/>
        <end position="281"/>
    </location>
</feature>
<keyword evidence="3" id="KW-0812">Transmembrane</keyword>